<evidence type="ECO:0000256" key="1">
    <source>
        <dbReference type="SAM" id="MobiDB-lite"/>
    </source>
</evidence>
<feature type="compositionally biased region" description="Polar residues" evidence="1">
    <location>
        <begin position="235"/>
        <end position="248"/>
    </location>
</feature>
<dbReference type="EMBL" id="CAICTM010000368">
    <property type="protein sequence ID" value="CAB9508968.1"/>
    <property type="molecule type" value="Genomic_DNA"/>
</dbReference>
<reference evidence="2" key="1">
    <citation type="submission" date="2020-06" db="EMBL/GenBank/DDBJ databases">
        <authorList>
            <consortium name="Plant Systems Biology data submission"/>
        </authorList>
    </citation>
    <scope>NUCLEOTIDE SEQUENCE</scope>
    <source>
        <strain evidence="2">D6</strain>
    </source>
</reference>
<dbReference type="Proteomes" id="UP001153069">
    <property type="component" value="Unassembled WGS sequence"/>
</dbReference>
<evidence type="ECO:0000313" key="3">
    <source>
        <dbReference type="Proteomes" id="UP001153069"/>
    </source>
</evidence>
<gene>
    <name evidence="2" type="ORF">SEMRO_369_G128130.1</name>
</gene>
<feature type="region of interest" description="Disordered" evidence="1">
    <location>
        <begin position="206"/>
        <end position="248"/>
    </location>
</feature>
<feature type="compositionally biased region" description="Basic and acidic residues" evidence="1">
    <location>
        <begin position="212"/>
        <end position="221"/>
    </location>
</feature>
<feature type="compositionally biased region" description="Basic residues" evidence="1">
    <location>
        <begin position="292"/>
        <end position="305"/>
    </location>
</feature>
<organism evidence="2 3">
    <name type="scientific">Seminavis robusta</name>
    <dbReference type="NCBI Taxonomy" id="568900"/>
    <lineage>
        <taxon>Eukaryota</taxon>
        <taxon>Sar</taxon>
        <taxon>Stramenopiles</taxon>
        <taxon>Ochrophyta</taxon>
        <taxon>Bacillariophyta</taxon>
        <taxon>Bacillariophyceae</taxon>
        <taxon>Bacillariophycidae</taxon>
        <taxon>Naviculales</taxon>
        <taxon>Naviculaceae</taxon>
        <taxon>Seminavis</taxon>
    </lineage>
</organism>
<proteinExistence type="predicted"/>
<keyword evidence="3" id="KW-1185">Reference proteome</keyword>
<comment type="caution">
    <text evidence="2">The sequence shown here is derived from an EMBL/GenBank/DDBJ whole genome shotgun (WGS) entry which is preliminary data.</text>
</comment>
<accession>A0A9N8DTX9</accession>
<evidence type="ECO:0000313" key="2">
    <source>
        <dbReference type="EMBL" id="CAB9508968.1"/>
    </source>
</evidence>
<dbReference type="AlphaFoldDB" id="A0A9N8DTX9"/>
<feature type="region of interest" description="Disordered" evidence="1">
    <location>
        <begin position="283"/>
        <end position="327"/>
    </location>
</feature>
<protein>
    <submittedName>
        <fullName evidence="2">Uncharacterized protein</fullName>
    </submittedName>
</protein>
<sequence length="327" mass="35986">MFGESGRNSAPALLLTSSEILLVPSSPTPSCCDPNIPSTFDSLLDVGKLTLSPSHNKVGGACSSRSLLDKRVRFATQLETVAAYVETREEIAPDADKIWHNPTELFVMREGAMEFAKHIRKQPDSYYSQSMAHVHQWAQDTALERQEQEEGGRFLGNICAPPEFLKEWAVLSSDRRGLERNVLQKPLQRAWARSVKAATNVVLDLQEEEEEEKKNSDHSEESSSSTTTDSHASLTGGSTVAESDNDSSSYESILRQRYQEASRAAVILALAMGNIDAKIAAGYQRQKNTRSPVKRSNSRKLRRSPRSSPGCVKISGKTGEIPALPVL</sequence>
<name>A0A9N8DTX9_9STRA</name>
<feature type="compositionally biased region" description="Low complexity" evidence="1">
    <location>
        <begin position="222"/>
        <end position="233"/>
    </location>
</feature>